<dbReference type="Proteomes" id="UP000017836">
    <property type="component" value="Unassembled WGS sequence"/>
</dbReference>
<dbReference type="AlphaFoldDB" id="U5D8Y6"/>
<proteinExistence type="predicted"/>
<gene>
    <name evidence="1" type="ORF">AMTR_s00065p00199360</name>
</gene>
<organism evidence="1 2">
    <name type="scientific">Amborella trichopoda</name>
    <dbReference type="NCBI Taxonomy" id="13333"/>
    <lineage>
        <taxon>Eukaryota</taxon>
        <taxon>Viridiplantae</taxon>
        <taxon>Streptophyta</taxon>
        <taxon>Embryophyta</taxon>
        <taxon>Tracheophyta</taxon>
        <taxon>Spermatophyta</taxon>
        <taxon>Magnoliopsida</taxon>
        <taxon>Amborellales</taxon>
        <taxon>Amborellaceae</taxon>
        <taxon>Amborella</taxon>
    </lineage>
</organism>
<reference evidence="2" key="1">
    <citation type="journal article" date="2013" name="Science">
        <title>The Amborella genome and the evolution of flowering plants.</title>
        <authorList>
            <consortium name="Amborella Genome Project"/>
        </authorList>
    </citation>
    <scope>NUCLEOTIDE SEQUENCE [LARGE SCALE GENOMIC DNA]</scope>
</reference>
<protein>
    <submittedName>
        <fullName evidence="1">Uncharacterized protein</fullName>
    </submittedName>
</protein>
<evidence type="ECO:0000313" key="2">
    <source>
        <dbReference type="Proteomes" id="UP000017836"/>
    </source>
</evidence>
<keyword evidence="2" id="KW-1185">Reference proteome</keyword>
<dbReference type="EMBL" id="KI392088">
    <property type="protein sequence ID" value="ERN18675.1"/>
    <property type="molecule type" value="Genomic_DNA"/>
</dbReference>
<dbReference type="Gramene" id="ERN18675">
    <property type="protein sequence ID" value="ERN18675"/>
    <property type="gene ID" value="AMTR_s00065p00199360"/>
</dbReference>
<accession>U5D8Y6</accession>
<dbReference type="HOGENOM" id="CLU_1940967_0_0_1"/>
<dbReference type="eggNOG" id="KOG1801">
    <property type="taxonomic scope" value="Eukaryota"/>
</dbReference>
<evidence type="ECO:0000313" key="1">
    <source>
        <dbReference type="EMBL" id="ERN18675.1"/>
    </source>
</evidence>
<dbReference type="STRING" id="13333.U5D8Y6"/>
<dbReference type="OMA" id="RDHNGDS"/>
<name>U5D8Y6_AMBTC</name>
<sequence>MAAVQRELNVAAAAVRSQGSMGVDPEVLMARDHNGDSLLQNLAAVVEGRSKVLVEMSRLVILESQYRAGGGFNIDEARSSLEASFANDAEIVFTTVSSSGRKGLIWWSLMRSYKSNNLDWVSSSSFRIQS</sequence>